<evidence type="ECO:0000313" key="15">
    <source>
        <dbReference type="Proteomes" id="UP000077755"/>
    </source>
</evidence>
<comment type="similarity">
    <text evidence="2 12">Belongs to the cytochrome P450 family.</text>
</comment>
<dbReference type="PANTHER" id="PTHR24282">
    <property type="entry name" value="CYTOCHROME P450 FAMILY MEMBER"/>
    <property type="match status" value="1"/>
</dbReference>
<dbReference type="PROSITE" id="PS00086">
    <property type="entry name" value="CYTOCHROME_P450"/>
    <property type="match status" value="1"/>
</dbReference>
<feature type="transmembrane region" description="Helical" evidence="13">
    <location>
        <begin position="12"/>
        <end position="32"/>
    </location>
</feature>
<gene>
    <name evidence="14" type="ORF">DCAR_0626183</name>
</gene>
<evidence type="ECO:0000256" key="2">
    <source>
        <dbReference type="ARBA" id="ARBA00010617"/>
    </source>
</evidence>
<keyword evidence="3 11" id="KW-0349">Heme</keyword>
<dbReference type="SUPFAM" id="SSF48264">
    <property type="entry name" value="Cytochrome P450"/>
    <property type="match status" value="1"/>
</dbReference>
<evidence type="ECO:0000256" key="5">
    <source>
        <dbReference type="ARBA" id="ARBA00022723"/>
    </source>
</evidence>
<protein>
    <recommendedName>
        <fullName evidence="16">Cytochrome P450</fullName>
    </recommendedName>
</protein>
<reference evidence="14" key="2">
    <citation type="submission" date="2022-03" db="EMBL/GenBank/DDBJ databases">
        <title>Draft title - Genomic analysis of global carrot germplasm unveils the trajectory of domestication and the origin of high carotenoid orange carrot.</title>
        <authorList>
            <person name="Iorizzo M."/>
            <person name="Ellison S."/>
            <person name="Senalik D."/>
            <person name="Macko-Podgorni A."/>
            <person name="Grzebelus D."/>
            <person name="Bostan H."/>
            <person name="Rolling W."/>
            <person name="Curaba J."/>
            <person name="Simon P."/>
        </authorList>
    </citation>
    <scope>NUCLEOTIDE SEQUENCE</scope>
    <source>
        <tissue evidence="14">Leaf</tissue>
    </source>
</reference>
<dbReference type="InterPro" id="IPR036396">
    <property type="entry name" value="Cyt_P450_sf"/>
</dbReference>
<evidence type="ECO:0000256" key="3">
    <source>
        <dbReference type="ARBA" id="ARBA00022617"/>
    </source>
</evidence>
<proteinExistence type="inferred from homology"/>
<evidence type="ECO:0000256" key="9">
    <source>
        <dbReference type="ARBA" id="ARBA00023033"/>
    </source>
</evidence>
<dbReference type="Proteomes" id="UP000077755">
    <property type="component" value="Chromosome 6"/>
</dbReference>
<dbReference type="InterPro" id="IPR050665">
    <property type="entry name" value="Cytochrome_P450_Monooxygen"/>
</dbReference>
<keyword evidence="9 12" id="KW-0503">Monooxygenase</keyword>
<keyword evidence="7 12" id="KW-0560">Oxidoreductase</keyword>
<dbReference type="GO" id="GO:0016020">
    <property type="term" value="C:membrane"/>
    <property type="evidence" value="ECO:0007669"/>
    <property type="project" value="UniProtKB-SubCell"/>
</dbReference>
<dbReference type="Pfam" id="PF00067">
    <property type="entry name" value="p450"/>
    <property type="match status" value="1"/>
</dbReference>
<evidence type="ECO:0000256" key="12">
    <source>
        <dbReference type="RuleBase" id="RU000461"/>
    </source>
</evidence>
<dbReference type="AlphaFoldDB" id="A0AAF1B5C5"/>
<dbReference type="GO" id="GO:0020037">
    <property type="term" value="F:heme binding"/>
    <property type="evidence" value="ECO:0007669"/>
    <property type="project" value="InterPro"/>
</dbReference>
<evidence type="ECO:0000256" key="13">
    <source>
        <dbReference type="SAM" id="Phobius"/>
    </source>
</evidence>
<comment type="subcellular location">
    <subcellularLocation>
        <location evidence="1">Membrane</location>
    </subcellularLocation>
</comment>
<feature type="binding site" description="axial binding residue" evidence="11">
    <location>
        <position position="470"/>
    </location>
    <ligand>
        <name>heme</name>
        <dbReference type="ChEBI" id="CHEBI:30413"/>
    </ligand>
    <ligandPart>
        <name>Fe</name>
        <dbReference type="ChEBI" id="CHEBI:18248"/>
    </ligandPart>
</feature>
<keyword evidence="10 13" id="KW-0472">Membrane</keyword>
<comment type="cofactor">
    <cofactor evidence="11">
        <name>heme</name>
        <dbReference type="ChEBI" id="CHEBI:30413"/>
    </cofactor>
</comment>
<evidence type="ECO:0000256" key="1">
    <source>
        <dbReference type="ARBA" id="ARBA00004370"/>
    </source>
</evidence>
<keyword evidence="4 13" id="KW-0812">Transmembrane</keyword>
<name>A0AAF1B5C5_DAUCS</name>
<keyword evidence="15" id="KW-1185">Reference proteome</keyword>
<evidence type="ECO:0000256" key="7">
    <source>
        <dbReference type="ARBA" id="ARBA00023002"/>
    </source>
</evidence>
<evidence type="ECO:0000256" key="4">
    <source>
        <dbReference type="ARBA" id="ARBA00022692"/>
    </source>
</evidence>
<dbReference type="InterPro" id="IPR001128">
    <property type="entry name" value="Cyt_P450"/>
</dbReference>
<evidence type="ECO:0000256" key="6">
    <source>
        <dbReference type="ARBA" id="ARBA00022989"/>
    </source>
</evidence>
<keyword evidence="6 13" id="KW-1133">Transmembrane helix</keyword>
<organism evidence="14 15">
    <name type="scientific">Daucus carota subsp. sativus</name>
    <name type="common">Carrot</name>
    <dbReference type="NCBI Taxonomy" id="79200"/>
    <lineage>
        <taxon>Eukaryota</taxon>
        <taxon>Viridiplantae</taxon>
        <taxon>Streptophyta</taxon>
        <taxon>Embryophyta</taxon>
        <taxon>Tracheophyta</taxon>
        <taxon>Spermatophyta</taxon>
        <taxon>Magnoliopsida</taxon>
        <taxon>eudicotyledons</taxon>
        <taxon>Gunneridae</taxon>
        <taxon>Pentapetalae</taxon>
        <taxon>asterids</taxon>
        <taxon>campanulids</taxon>
        <taxon>Apiales</taxon>
        <taxon>Apiaceae</taxon>
        <taxon>Apioideae</taxon>
        <taxon>Scandiceae</taxon>
        <taxon>Daucinae</taxon>
        <taxon>Daucus</taxon>
        <taxon>Daucus sect. Daucus</taxon>
    </lineage>
</organism>
<evidence type="ECO:0000313" key="14">
    <source>
        <dbReference type="EMBL" id="WOH06755.1"/>
    </source>
</evidence>
<dbReference type="EMBL" id="CP093348">
    <property type="protein sequence ID" value="WOH06755.1"/>
    <property type="molecule type" value="Genomic_DNA"/>
</dbReference>
<dbReference type="Gene3D" id="1.10.630.10">
    <property type="entry name" value="Cytochrome P450"/>
    <property type="match status" value="1"/>
</dbReference>
<evidence type="ECO:0000256" key="10">
    <source>
        <dbReference type="ARBA" id="ARBA00023136"/>
    </source>
</evidence>
<dbReference type="GO" id="GO:0004497">
    <property type="term" value="F:monooxygenase activity"/>
    <property type="evidence" value="ECO:0007669"/>
    <property type="project" value="UniProtKB-KW"/>
</dbReference>
<dbReference type="InterPro" id="IPR017972">
    <property type="entry name" value="Cyt_P450_CS"/>
</dbReference>
<evidence type="ECO:0000256" key="11">
    <source>
        <dbReference type="PIRSR" id="PIRSR602401-1"/>
    </source>
</evidence>
<dbReference type="PRINTS" id="PR00463">
    <property type="entry name" value="EP450I"/>
</dbReference>
<sequence length="523" mass="59492">MELNWVFKNVGLAIATMLLLVLCKIVLSFWLWPNIAYQKLKRSGINGPSPSFPMGNITHMVAISKKSKQSPVNTNLTTHDNYSTVFPYFALWQKSFGKVFVYWLGTEPFLYVSDAEFLKQMNAAVPGKNWGKSNLFRNDRKPMFGSGLVMAEGEDWVRHRNVLTPAFLPANLKALASLMVASTNNMIDRCTNIINSGQQEIDFEKEMITTTGEIIAKTSFGMSYENGRKVLERLRAMQQALFNSNRYVGVPFSKFLCLEKYREAKRLGDEIDALLLALIEDKTKSKKDGDQSCFSADREKNLLDIMLADYESAKSLTTKEMVDECKTFFFGGHETTALALTWTLFLLAVHPEWQNQLREEIKQVVGDQVVDASMVNNLKKMGWVMNEALRLYPPAPNLQRQARDNIQVNEVIIPKDTNILIDVMAIMHDRGFWGDTVHQFRPERFEPDNLYGGCEHKMGYVPFGFGGRMCIGRNLAIMEYKIVLTLILSRFSFSLSPFYTHSPAIMLSLRPAKGMPLVVQPLY</sequence>
<accession>A0AAF1B5C5</accession>
<dbReference type="InterPro" id="IPR002401">
    <property type="entry name" value="Cyt_P450_E_grp-I"/>
</dbReference>
<evidence type="ECO:0008006" key="16">
    <source>
        <dbReference type="Google" id="ProtNLM"/>
    </source>
</evidence>
<dbReference type="PRINTS" id="PR00385">
    <property type="entry name" value="P450"/>
</dbReference>
<dbReference type="GO" id="GO:0005506">
    <property type="term" value="F:iron ion binding"/>
    <property type="evidence" value="ECO:0007669"/>
    <property type="project" value="InterPro"/>
</dbReference>
<reference evidence="14" key="1">
    <citation type="journal article" date="2016" name="Nat. Genet.">
        <title>A high-quality carrot genome assembly provides new insights into carotenoid accumulation and asterid genome evolution.</title>
        <authorList>
            <person name="Iorizzo M."/>
            <person name="Ellison S."/>
            <person name="Senalik D."/>
            <person name="Zeng P."/>
            <person name="Satapoomin P."/>
            <person name="Huang J."/>
            <person name="Bowman M."/>
            <person name="Iovene M."/>
            <person name="Sanseverino W."/>
            <person name="Cavagnaro P."/>
            <person name="Yildiz M."/>
            <person name="Macko-Podgorni A."/>
            <person name="Moranska E."/>
            <person name="Grzebelus E."/>
            <person name="Grzebelus D."/>
            <person name="Ashrafi H."/>
            <person name="Zheng Z."/>
            <person name="Cheng S."/>
            <person name="Spooner D."/>
            <person name="Van Deynze A."/>
            <person name="Simon P."/>
        </authorList>
    </citation>
    <scope>NUCLEOTIDE SEQUENCE</scope>
    <source>
        <tissue evidence="14">Leaf</tissue>
    </source>
</reference>
<keyword evidence="5 11" id="KW-0479">Metal-binding</keyword>
<dbReference type="GO" id="GO:0016705">
    <property type="term" value="F:oxidoreductase activity, acting on paired donors, with incorporation or reduction of molecular oxygen"/>
    <property type="evidence" value="ECO:0007669"/>
    <property type="project" value="InterPro"/>
</dbReference>
<evidence type="ECO:0000256" key="8">
    <source>
        <dbReference type="ARBA" id="ARBA00023004"/>
    </source>
</evidence>
<keyword evidence="8 11" id="KW-0408">Iron</keyword>
<dbReference type="PANTHER" id="PTHR24282:SF15">
    <property type="entry name" value="CYTOCHROME P450, FAMILY 715, SUBFAMILY A, POLYPEPTIDE 1"/>
    <property type="match status" value="1"/>
</dbReference>